<evidence type="ECO:0000256" key="9">
    <source>
        <dbReference type="SAM" id="Phobius"/>
    </source>
</evidence>
<evidence type="ECO:0000313" key="11">
    <source>
        <dbReference type="Proteomes" id="UP000298653"/>
    </source>
</evidence>
<evidence type="ECO:0000256" key="7">
    <source>
        <dbReference type="ARBA" id="ARBA00022989"/>
    </source>
</evidence>
<feature type="transmembrane region" description="Helical" evidence="9">
    <location>
        <begin position="224"/>
        <end position="243"/>
    </location>
</feature>
<dbReference type="AlphaFoldDB" id="A0A4V1EGN7"/>
<dbReference type="GO" id="GO:0009401">
    <property type="term" value="P:phosphoenolpyruvate-dependent sugar phosphotransferase system"/>
    <property type="evidence" value="ECO:0007669"/>
    <property type="project" value="UniProtKB-KW"/>
</dbReference>
<keyword evidence="11" id="KW-1185">Reference proteome</keyword>
<dbReference type="Pfam" id="PF03609">
    <property type="entry name" value="EII-Sor"/>
    <property type="match status" value="1"/>
</dbReference>
<dbReference type="InterPro" id="IPR004700">
    <property type="entry name" value="PTS_IIC_man"/>
</dbReference>
<evidence type="ECO:0000256" key="8">
    <source>
        <dbReference type="ARBA" id="ARBA00023136"/>
    </source>
</evidence>
<feature type="transmembrane region" description="Helical" evidence="9">
    <location>
        <begin position="144"/>
        <end position="166"/>
    </location>
</feature>
<feature type="transmembrane region" description="Helical" evidence="9">
    <location>
        <begin position="186"/>
        <end position="203"/>
    </location>
</feature>
<sequence>MDVQTIAMAVAMGLLYWIANGYLGYTFWISVGTPFTMGLVAGLIYGDVATGIILAGSIKLIYLGVFAPGGQLPADEGIAAACVIPIALKTGMAPEVAISLAVPVGLLGAFLYNLKKIVNCMFVVKADKYAEEGNTKGVWRCASIWPFLLSSLLFFLPVFLVNIFGADVVKPVLNAIPEWLMHGLEVAGGVLPAVGFAMIIYMIGKAKYIPLFLIGFYLVKISNINTLVAGVFAVCIAVTMIVMKREVKEEIADE</sequence>
<dbReference type="InterPro" id="IPR050303">
    <property type="entry name" value="GatZ_KbaZ_carbometab"/>
</dbReference>
<keyword evidence="6 9" id="KW-0812">Transmembrane</keyword>
<evidence type="ECO:0000256" key="6">
    <source>
        <dbReference type="ARBA" id="ARBA00022692"/>
    </source>
</evidence>
<evidence type="ECO:0000256" key="4">
    <source>
        <dbReference type="ARBA" id="ARBA00022597"/>
    </source>
</evidence>
<dbReference type="EMBL" id="CP040058">
    <property type="protein sequence ID" value="QCP36720.1"/>
    <property type="molecule type" value="Genomic_DNA"/>
</dbReference>
<name>A0A4V1EGN7_9FIRM</name>
<feature type="transmembrane region" description="Helical" evidence="9">
    <location>
        <begin position="6"/>
        <end position="28"/>
    </location>
</feature>
<dbReference type="PANTHER" id="PTHR32502:SF8">
    <property type="entry name" value="N-ACETYLGALACTOSAMINE PERMEASE IIC COMPONENT 1"/>
    <property type="match status" value="1"/>
</dbReference>
<keyword evidence="8 9" id="KW-0472">Membrane</keyword>
<evidence type="ECO:0000256" key="5">
    <source>
        <dbReference type="ARBA" id="ARBA00022683"/>
    </source>
</evidence>
<proteinExistence type="predicted"/>
<organism evidence="10 11">
    <name type="scientific">Anaerostipes rhamnosivorans</name>
    <dbReference type="NCBI Taxonomy" id="1229621"/>
    <lineage>
        <taxon>Bacteria</taxon>
        <taxon>Bacillati</taxon>
        <taxon>Bacillota</taxon>
        <taxon>Clostridia</taxon>
        <taxon>Lachnospirales</taxon>
        <taxon>Lachnospiraceae</taxon>
        <taxon>Anaerostipes</taxon>
    </lineage>
</organism>
<feature type="transmembrane region" description="Helical" evidence="9">
    <location>
        <begin position="40"/>
        <end position="62"/>
    </location>
</feature>
<protein>
    <submittedName>
        <fullName evidence="10">PTS system, gluconate-specific IIC component</fullName>
    </submittedName>
</protein>
<reference evidence="10 11" key="1">
    <citation type="submission" date="2019-05" db="EMBL/GenBank/DDBJ databases">
        <title>Complete genome sequencing of Anaerostipes rhamnosivorans.</title>
        <authorList>
            <person name="Bui T.P.N."/>
            <person name="de Vos W.M."/>
        </authorList>
    </citation>
    <scope>NUCLEOTIDE SEQUENCE [LARGE SCALE GENOMIC DNA]</scope>
    <source>
        <strain evidence="10 11">1y2</strain>
    </source>
</reference>
<gene>
    <name evidence="10" type="ORF">AR1Y2_3266</name>
</gene>
<evidence type="ECO:0000256" key="3">
    <source>
        <dbReference type="ARBA" id="ARBA00022475"/>
    </source>
</evidence>
<accession>A0A4V1EGN7</accession>
<dbReference type="GO" id="GO:0005886">
    <property type="term" value="C:plasma membrane"/>
    <property type="evidence" value="ECO:0007669"/>
    <property type="project" value="UniProtKB-SubCell"/>
</dbReference>
<feature type="transmembrane region" description="Helical" evidence="9">
    <location>
        <begin position="96"/>
        <end position="114"/>
    </location>
</feature>
<keyword evidence="5" id="KW-0598">Phosphotransferase system</keyword>
<keyword evidence="3" id="KW-1003">Cell membrane</keyword>
<comment type="subcellular location">
    <subcellularLocation>
        <location evidence="1">Cell membrane</location>
        <topology evidence="1">Multi-pass membrane protein</topology>
    </subcellularLocation>
</comment>
<dbReference type="RefSeq" id="WP_137329900.1">
    <property type="nucleotide sequence ID" value="NZ_CP040058.1"/>
</dbReference>
<dbReference type="PROSITE" id="PS51106">
    <property type="entry name" value="PTS_EIIC_TYPE_4"/>
    <property type="match status" value="1"/>
</dbReference>
<dbReference type="PANTHER" id="PTHR32502">
    <property type="entry name" value="N-ACETYLGALACTOSAMINE PERMEASE II COMPONENT-RELATED"/>
    <property type="match status" value="1"/>
</dbReference>
<evidence type="ECO:0000256" key="1">
    <source>
        <dbReference type="ARBA" id="ARBA00004651"/>
    </source>
</evidence>
<dbReference type="KEGG" id="arf:AR1Y2_3266"/>
<dbReference type="OrthoDB" id="9815089at2"/>
<keyword evidence="7 9" id="KW-1133">Transmembrane helix</keyword>
<dbReference type="Proteomes" id="UP000298653">
    <property type="component" value="Chromosome"/>
</dbReference>
<keyword evidence="4" id="KW-0762">Sugar transport</keyword>
<evidence type="ECO:0000313" key="10">
    <source>
        <dbReference type="EMBL" id="QCP36720.1"/>
    </source>
</evidence>
<evidence type="ECO:0000256" key="2">
    <source>
        <dbReference type="ARBA" id="ARBA00022448"/>
    </source>
</evidence>
<keyword evidence="2" id="KW-0813">Transport</keyword>